<dbReference type="Proteomes" id="UP000702954">
    <property type="component" value="Unassembled WGS sequence"/>
</dbReference>
<gene>
    <name evidence="2" type="ORF">EDD74_11256</name>
    <name evidence="1" type="ORF">FAEUMB_20460</name>
</gene>
<dbReference type="EMBL" id="SLZV01000012">
    <property type="protein sequence ID" value="TCS68016.1"/>
    <property type="molecule type" value="Genomic_DNA"/>
</dbReference>
<reference evidence="2 3" key="2">
    <citation type="submission" date="2019-03" db="EMBL/GenBank/DDBJ databases">
        <title>Genomic Encyclopedia of Type Strains, Phase IV (KMG-IV): sequencing the most valuable type-strain genomes for metagenomic binning, comparative biology and taxonomic classification.</title>
        <authorList>
            <person name="Goeker M."/>
        </authorList>
    </citation>
    <scope>NUCLEOTIDE SEQUENCE [LARGE SCALE GENOMIC DNA]</scope>
    <source>
        <strain evidence="2 3">DSM 103426</strain>
    </source>
</reference>
<evidence type="ECO:0000313" key="3">
    <source>
        <dbReference type="Proteomes" id="UP000294613"/>
    </source>
</evidence>
<accession>A0A4R3JQJ8</accession>
<evidence type="ECO:0000313" key="2">
    <source>
        <dbReference type="EMBL" id="TCS68016.1"/>
    </source>
</evidence>
<dbReference type="AlphaFoldDB" id="A0A4R3JQJ8"/>
<proteinExistence type="predicted"/>
<dbReference type="InterPro" id="IPR025063">
    <property type="entry name" value="DUF4004"/>
</dbReference>
<dbReference type="Proteomes" id="UP000294613">
    <property type="component" value="Unassembled WGS sequence"/>
</dbReference>
<keyword evidence="4" id="KW-1185">Reference proteome</keyword>
<sequence length="226" mass="26440">MDISQKELSKKDLLKTTGISYGQLYRWKREGLIPEEWFVKRPSPTGQETFFPKEQILKRVQAIQTLKDRYSLEELAKLLSPEITNRVFTEEELECFTEIDIRVAADFMDVLNKDTFTFIEVLVMITLCRWKEQNLIQEQELYDLIPNVATTAANITEIKTFFLLLAINEAYYGLFLLNPSPEGSLLLDERIKVVCQISLQELCHEIKLKYKDTFSFTFDEETVKNS</sequence>
<evidence type="ECO:0000313" key="4">
    <source>
        <dbReference type="Proteomes" id="UP000702954"/>
    </source>
</evidence>
<name>A0A4R3JQJ8_9FIRM</name>
<evidence type="ECO:0000313" key="1">
    <source>
        <dbReference type="EMBL" id="GBU05505.1"/>
    </source>
</evidence>
<reference evidence="1 4" key="1">
    <citation type="journal article" date="2018" name="Int. J. Syst. Evol. Microbiol.">
        <title>Draft Genome Sequence of Faecalimonas umbilicata JCM 30896T, an Acetate-Producing Bacterium Isolated from Human Feces.</title>
        <authorList>
            <person name="Sakamoto M."/>
            <person name="Ikeyama N."/>
            <person name="Yuki M."/>
            <person name="Ohkuma M."/>
        </authorList>
    </citation>
    <scope>NUCLEOTIDE SEQUENCE [LARGE SCALE GENOMIC DNA]</scope>
    <source>
        <strain evidence="1 4">EGH7</strain>
    </source>
</reference>
<protein>
    <submittedName>
        <fullName evidence="2">Uncharacterized protein DUF4004</fullName>
    </submittedName>
</protein>
<dbReference type="Pfam" id="PF13171">
    <property type="entry name" value="DUF4004"/>
    <property type="match status" value="1"/>
</dbReference>
<comment type="caution">
    <text evidence="2">The sequence shown here is derived from an EMBL/GenBank/DDBJ whole genome shotgun (WGS) entry which is preliminary data.</text>
</comment>
<dbReference type="RefSeq" id="WP_116441856.1">
    <property type="nucleotide sequence ID" value="NZ_BHEO01000008.1"/>
</dbReference>
<organism evidence="2 3">
    <name type="scientific">Faecalimonas umbilicata</name>
    <dbReference type="NCBI Taxonomy" id="1912855"/>
    <lineage>
        <taxon>Bacteria</taxon>
        <taxon>Bacillati</taxon>
        <taxon>Bacillota</taxon>
        <taxon>Clostridia</taxon>
        <taxon>Lachnospirales</taxon>
        <taxon>Lachnospiraceae</taxon>
        <taxon>Faecalimonas</taxon>
    </lineage>
</organism>
<dbReference type="EMBL" id="BHEO01000008">
    <property type="protein sequence ID" value="GBU05505.1"/>
    <property type="molecule type" value="Genomic_DNA"/>
</dbReference>